<dbReference type="OrthoDB" id="10257314at2759"/>
<gene>
    <name evidence="1" type="ORF">AGLY_011436</name>
</gene>
<evidence type="ECO:0000313" key="2">
    <source>
        <dbReference type="Proteomes" id="UP000475862"/>
    </source>
</evidence>
<comment type="caution">
    <text evidence="1">The sequence shown here is derived from an EMBL/GenBank/DDBJ whole genome shotgun (WGS) entry which is preliminary data.</text>
</comment>
<dbReference type="Proteomes" id="UP000475862">
    <property type="component" value="Unassembled WGS sequence"/>
</dbReference>
<evidence type="ECO:0000313" key="1">
    <source>
        <dbReference type="EMBL" id="KAE9530974.1"/>
    </source>
</evidence>
<organism evidence="1 2">
    <name type="scientific">Aphis glycines</name>
    <name type="common">Soybean aphid</name>
    <dbReference type="NCBI Taxonomy" id="307491"/>
    <lineage>
        <taxon>Eukaryota</taxon>
        <taxon>Metazoa</taxon>
        <taxon>Ecdysozoa</taxon>
        <taxon>Arthropoda</taxon>
        <taxon>Hexapoda</taxon>
        <taxon>Insecta</taxon>
        <taxon>Pterygota</taxon>
        <taxon>Neoptera</taxon>
        <taxon>Paraneoptera</taxon>
        <taxon>Hemiptera</taxon>
        <taxon>Sternorrhyncha</taxon>
        <taxon>Aphidomorpha</taxon>
        <taxon>Aphidoidea</taxon>
        <taxon>Aphididae</taxon>
        <taxon>Aphidini</taxon>
        <taxon>Aphis</taxon>
        <taxon>Aphis</taxon>
    </lineage>
</organism>
<dbReference type="AlphaFoldDB" id="A0A6G0TES4"/>
<name>A0A6G0TES4_APHGL</name>
<keyword evidence="2" id="KW-1185">Reference proteome</keyword>
<dbReference type="EMBL" id="VYZN01000042">
    <property type="protein sequence ID" value="KAE9530974.1"/>
    <property type="molecule type" value="Genomic_DNA"/>
</dbReference>
<reference evidence="1 2" key="1">
    <citation type="submission" date="2019-08" db="EMBL/GenBank/DDBJ databases">
        <title>The genome of the soybean aphid Biotype 1, its phylome, world population structure and adaptation to the North American continent.</title>
        <authorList>
            <person name="Giordano R."/>
            <person name="Donthu R.K."/>
            <person name="Hernandez A.G."/>
            <person name="Wright C.L."/>
            <person name="Zimin A.V."/>
        </authorList>
    </citation>
    <scope>NUCLEOTIDE SEQUENCE [LARGE SCALE GENOMIC DNA]</scope>
    <source>
        <tissue evidence="1">Whole aphids</tissue>
    </source>
</reference>
<proteinExistence type="predicted"/>
<protein>
    <submittedName>
        <fullName evidence="1">Uncharacterized protein</fullName>
    </submittedName>
</protein>
<accession>A0A6G0TES4</accession>
<sequence length="771" mass="88344">MHVLVSNEISEVAGAKKLLVTSYFKFRKRVYYTSMYCLLQRVDKTLENVIMKIENVNKKKVGKWVPLCCRLGAAWITIIAPLYCLRNLCTKFEVSIPSGLVWALMSESKRSLIYAHIVFFNNQTRLGAISIGLDSSKMNFWNSLQKVATWSAASYLFFQRQQTPNHLSHYSIHYWLEDNIFRERLLDAMRGTSDNRNRLDKTVFDTKLDRKVFLRDQFFRSVIFIFASSLLVERASRREHLSTSREVDVADAARTIDERLGMLEDAVRSLSAEFAPFTLNHVLKNQAPTGQAPTNRAPPIHTSAQTRTVPKSWCYYHVRFGKDARKCSSDLCTFSPKISTENKTFKKLYTSDKPEKRKSQDDSQDKLLFSRTVELVLTIVSYFKALKTYYSSLLTVFQSKIIFSLFTVVTFHFPKGEINTDLQLSNIFVWVLSLVSLAKIKFTNPFLNQNAGTISTQSSSMKHTMVHIIIFVEFINPVLIVSNIGQLFKLCAHVVTIAFFNNQTRLGAISIGLDSSKMNFWNSLQKVATWSAASYLFFQRQQTPNHLSHYSIHYWLEDNIFRERLLDAMRGTSDNRNLALVLAPSIFNRSIVCSSGKFICILDNSSNSSVAINYRVIFIFASSLLVERASRREHLSTSREVDVADAARTIDERLGMLEDAVRSLSAEFAPFTLNHVLKNQAPTGQAPTNRAPPIHTSAQTRTVPKSWCYYHVRFGKDARKCSSDLCTFSPKISTENKTFKKLYTSDKPEKHFQGKREHIDTYPFNIKNLRK</sequence>